<proteinExistence type="predicted"/>
<reference evidence="1" key="1">
    <citation type="submission" date="2018-05" db="EMBL/GenBank/DDBJ databases">
        <authorList>
            <person name="Lanie J.A."/>
            <person name="Ng W.-L."/>
            <person name="Kazmierczak K.M."/>
            <person name="Andrzejewski T.M."/>
            <person name="Davidsen T.M."/>
            <person name="Wayne K.J."/>
            <person name="Tettelin H."/>
            <person name="Glass J.I."/>
            <person name="Rusch D."/>
            <person name="Podicherti R."/>
            <person name="Tsui H.-C.T."/>
            <person name="Winkler M.E."/>
        </authorList>
    </citation>
    <scope>NUCLEOTIDE SEQUENCE</scope>
</reference>
<evidence type="ECO:0008006" key="2">
    <source>
        <dbReference type="Google" id="ProtNLM"/>
    </source>
</evidence>
<name>A0A382AR48_9ZZZZ</name>
<gene>
    <name evidence="1" type="ORF">METZ01_LOCUS156894</name>
</gene>
<accession>A0A382AR48</accession>
<dbReference type="EMBL" id="UINC01026490">
    <property type="protein sequence ID" value="SVB04040.1"/>
    <property type="molecule type" value="Genomic_DNA"/>
</dbReference>
<dbReference type="SUPFAM" id="SSF54593">
    <property type="entry name" value="Glyoxalase/Bleomycin resistance protein/Dihydroxybiphenyl dioxygenase"/>
    <property type="match status" value="1"/>
</dbReference>
<dbReference type="AlphaFoldDB" id="A0A382AR48"/>
<protein>
    <recommendedName>
        <fullName evidence="2">VOC domain-containing protein</fullName>
    </recommendedName>
</protein>
<dbReference type="Gene3D" id="3.10.180.10">
    <property type="entry name" value="2,3-Dihydroxybiphenyl 1,2-Dioxygenase, domain 1"/>
    <property type="match status" value="1"/>
</dbReference>
<feature type="non-terminal residue" evidence="1">
    <location>
        <position position="66"/>
    </location>
</feature>
<evidence type="ECO:0000313" key="1">
    <source>
        <dbReference type="EMBL" id="SVB04040.1"/>
    </source>
</evidence>
<sequence>MPLEHLEHFLIQPKNLEETAEWWCEVLGLEEGPHPDFGFPVKWLYIGNRDVVHMTTGGPNVSDARK</sequence>
<dbReference type="InterPro" id="IPR029068">
    <property type="entry name" value="Glyas_Bleomycin-R_OHBP_Dase"/>
</dbReference>
<organism evidence="1">
    <name type="scientific">marine metagenome</name>
    <dbReference type="NCBI Taxonomy" id="408172"/>
    <lineage>
        <taxon>unclassified sequences</taxon>
        <taxon>metagenomes</taxon>
        <taxon>ecological metagenomes</taxon>
    </lineage>
</organism>